<dbReference type="Proteomes" id="UP001431209">
    <property type="component" value="Unassembled WGS sequence"/>
</dbReference>
<gene>
    <name evidence="1" type="ORF">AKO1_001819</name>
</gene>
<dbReference type="AlphaFoldDB" id="A0AAW2Z9Q8"/>
<dbReference type="EMBL" id="JAOPGA020001203">
    <property type="protein sequence ID" value="KAL0486175.1"/>
    <property type="molecule type" value="Genomic_DNA"/>
</dbReference>
<protein>
    <submittedName>
        <fullName evidence="1">Uncharacterized protein</fullName>
    </submittedName>
</protein>
<evidence type="ECO:0000313" key="2">
    <source>
        <dbReference type="Proteomes" id="UP001431209"/>
    </source>
</evidence>
<proteinExistence type="predicted"/>
<comment type="caution">
    <text evidence="1">The sequence shown here is derived from an EMBL/GenBank/DDBJ whole genome shotgun (WGS) entry which is preliminary data.</text>
</comment>
<sequence length="753" mass="88152">MLESYNILLSRTDIKQRSSLDILQYLKLLINIKNLRTLSIQHAEGSDTSFLSKYFDVNRCSSGWFGIQNSDLHRTPNCTVFYPSNKILLSPVDLCLLDLLLNNGDAHETNKTKLKIGSGEIYFSLDHLIKSIVQREVDENNHSCYELMKQFIGREVQTDPEWTLSYTAYIQTNITKMLTDREELINSYLGSPLRRSFSNLTSDTWSQELFKMEYSFLFTDKCEVIKSEISSFTDMYFLYLNKKRDRIILLRNDLLDFLDHNMPVMNRIQKRALIENEHYNMIQNDVSYEAYNLKQIVLLKERMQQDCIESLNMLLAQITTKVMNMTSDAIENTNNFNQHITLWIFAPKELTCSQLLKFTSSQVVDQLLQDRLELIIKQLSAHSYHQAKASSLVKTLTSNSKTKYHLLLTRMQKLLRSLGRQFISNLKLDLDSHIAQTHLIDTSNFLDHIHANAYISVLLAHIKSNMMRNLLHDNLYKRLLSTLPLYDPFDYSAQNRTKIKNKKLVKDFKYFSSNSLMTSSDVLVSVHIFEKTYKTPISNIDKYPIAENVLMNLEPISSLEDCMLFFLCGCFESLQGITQIEYKQLHDYVCLKLLYNKTVDYKRSVLHRMMIDALQIRKISPSIVGYDAADIAEDLTSMTHPKYVNLLLDRFLPWMLMEQLHGKNHSLQLKDFNATRKMWTKCLLGQDYIEGSKLSKSIGRDDHITTLWLIFSDHWSSFKTRRKEIYEIIQALRWEPNFKEKILEFLIHILHTQ</sequence>
<name>A0AAW2Z9Q8_9EUKA</name>
<organism evidence="1 2">
    <name type="scientific">Acrasis kona</name>
    <dbReference type="NCBI Taxonomy" id="1008807"/>
    <lineage>
        <taxon>Eukaryota</taxon>
        <taxon>Discoba</taxon>
        <taxon>Heterolobosea</taxon>
        <taxon>Tetramitia</taxon>
        <taxon>Eutetramitia</taxon>
        <taxon>Acrasidae</taxon>
        <taxon>Acrasis</taxon>
    </lineage>
</organism>
<keyword evidence="2" id="KW-1185">Reference proteome</keyword>
<reference evidence="1 2" key="1">
    <citation type="submission" date="2024-03" db="EMBL/GenBank/DDBJ databases">
        <title>The Acrasis kona genome and developmental transcriptomes reveal deep origins of eukaryotic multicellular pathways.</title>
        <authorList>
            <person name="Sheikh S."/>
            <person name="Fu C.-J."/>
            <person name="Brown M.W."/>
            <person name="Baldauf S.L."/>
        </authorList>
    </citation>
    <scope>NUCLEOTIDE SEQUENCE [LARGE SCALE GENOMIC DNA]</scope>
    <source>
        <strain evidence="1 2">ATCC MYA-3509</strain>
    </source>
</reference>
<evidence type="ECO:0000313" key="1">
    <source>
        <dbReference type="EMBL" id="KAL0486175.1"/>
    </source>
</evidence>
<accession>A0AAW2Z9Q8</accession>